<feature type="domain" description="Peptidase S9 prolyl oligopeptidase catalytic" evidence="7">
    <location>
        <begin position="488"/>
        <end position="707"/>
    </location>
</feature>
<dbReference type="EMBL" id="KN832875">
    <property type="protein sequence ID" value="KIN02322.1"/>
    <property type="molecule type" value="Genomic_DNA"/>
</dbReference>
<dbReference type="OrthoDB" id="416344at2759"/>
<gene>
    <name evidence="8" type="ORF">OIDMADRAFT_162437</name>
</gene>
<evidence type="ECO:0000256" key="4">
    <source>
        <dbReference type="ARBA" id="ARBA00022801"/>
    </source>
</evidence>
<keyword evidence="4" id="KW-0378">Hydrolase</keyword>
<comment type="similarity">
    <text evidence="1">Belongs to the peptidase S9C family.</text>
</comment>
<keyword evidence="2" id="KW-0645">Protease</keyword>
<sequence length="726" mass="80748">MQIKKDIKFTPELLTEAPRRSPSVPSHDGNYVFFTVSTYSLRSQTATVEIKILNLKTEEISLFSDDAAARSPQWLPGNQILFLKSAGSNTELWIGGATGDKTPYLAGSIDSAIQNVKSKELSDGNFALSFSALQNADGTLHNPATAPKPKSNGREYESILVRNWSAYVPKETSTLFYTTLRKTDTGKYQLSEKLVNALQGTNLEFPGCPIDFIGRSGSYDLSAHGILFVTYDPEIHFSTGHTLRLWYLHIPSFAEKSEKPHRIETPGFNGNFSSPIFSSSGDSAAFIATKNFLDETSYTHIFILETFASHIYEVVPLVQDSIPEPWDISPTSVFWSNNDHEIYIRGKERAREKLWRISVINPDKKIQIKHTPTEVDPSDTGDIVEVHKLGKDANDQRLLINRSSFTDDGSVYILHVPSSTRSILLETCDNHLKLGLNPSQVSEIVFRGAGSYDVQAWVLKPTDFDPSKSYPLAFLVHGGPKFSWSKKWSTSWNPALWAEQGYVVVLPNPSGSDSFGQAFCSAVQGDWGGRAYDDLVKCFEYVETHMPYVDTTRAIAGGYSYGGYMMNYIAGQPLAKKFKTLISHSGIFSLISLLATDLPGNIVGPFGRAPWTVTSSSSSREPVLNQWDIFDPARYTHNWTQPMLITHGEKDFLVPVSQGLAAYNVCRMKRIESRWLSFPDEGHFVGGKENSYLWFKTVLGWANKYAGVKGGVELGECVSGRSGRAY</sequence>
<reference evidence="9" key="2">
    <citation type="submission" date="2015-01" db="EMBL/GenBank/DDBJ databases">
        <title>Evolutionary Origins and Diversification of the Mycorrhizal Mutualists.</title>
        <authorList>
            <consortium name="DOE Joint Genome Institute"/>
            <consortium name="Mycorrhizal Genomics Consortium"/>
            <person name="Kohler A."/>
            <person name="Kuo A."/>
            <person name="Nagy L.G."/>
            <person name="Floudas D."/>
            <person name="Copeland A."/>
            <person name="Barry K.W."/>
            <person name="Cichocki N."/>
            <person name="Veneault-Fourrey C."/>
            <person name="LaButti K."/>
            <person name="Lindquist E.A."/>
            <person name="Lipzen A."/>
            <person name="Lundell T."/>
            <person name="Morin E."/>
            <person name="Murat C."/>
            <person name="Riley R."/>
            <person name="Ohm R."/>
            <person name="Sun H."/>
            <person name="Tunlid A."/>
            <person name="Henrissat B."/>
            <person name="Grigoriev I.V."/>
            <person name="Hibbett D.S."/>
            <person name="Martin F."/>
        </authorList>
    </citation>
    <scope>NUCLEOTIDE SEQUENCE [LARGE SCALE GENOMIC DNA]</scope>
    <source>
        <strain evidence="9">Zn</strain>
    </source>
</reference>
<organism evidence="8 9">
    <name type="scientific">Oidiodendron maius (strain Zn)</name>
    <dbReference type="NCBI Taxonomy" id="913774"/>
    <lineage>
        <taxon>Eukaryota</taxon>
        <taxon>Fungi</taxon>
        <taxon>Dikarya</taxon>
        <taxon>Ascomycota</taxon>
        <taxon>Pezizomycotina</taxon>
        <taxon>Leotiomycetes</taxon>
        <taxon>Leotiomycetes incertae sedis</taxon>
        <taxon>Myxotrichaceae</taxon>
        <taxon>Oidiodendron</taxon>
    </lineage>
</organism>
<dbReference type="Pfam" id="PF00326">
    <property type="entry name" value="Peptidase_S9"/>
    <property type="match status" value="1"/>
</dbReference>
<evidence type="ECO:0000313" key="9">
    <source>
        <dbReference type="Proteomes" id="UP000054321"/>
    </source>
</evidence>
<dbReference type="SUPFAM" id="SSF69322">
    <property type="entry name" value="Tricorn protease domain 2"/>
    <property type="match status" value="1"/>
</dbReference>
<dbReference type="STRING" id="913774.A0A0C3HIY9"/>
<dbReference type="InterPro" id="IPR029058">
    <property type="entry name" value="AB_hydrolase_fold"/>
</dbReference>
<dbReference type="GO" id="GO:0004252">
    <property type="term" value="F:serine-type endopeptidase activity"/>
    <property type="evidence" value="ECO:0007669"/>
    <property type="project" value="TreeGrafter"/>
</dbReference>
<dbReference type="InterPro" id="IPR001375">
    <property type="entry name" value="Peptidase_S9_cat"/>
</dbReference>
<evidence type="ECO:0000256" key="1">
    <source>
        <dbReference type="ARBA" id="ARBA00010040"/>
    </source>
</evidence>
<dbReference type="FunFam" id="3.40.50.1820:FF:000028">
    <property type="entry name" value="S9 family peptidase"/>
    <property type="match status" value="1"/>
</dbReference>
<keyword evidence="5" id="KW-0720">Serine protease</keyword>
<protein>
    <recommendedName>
        <fullName evidence="6">Dipeptidyl-peptidase V</fullName>
    </recommendedName>
</protein>
<dbReference type="PANTHER" id="PTHR42776:SF13">
    <property type="entry name" value="DIPEPTIDYL-PEPTIDASE 5"/>
    <property type="match status" value="1"/>
</dbReference>
<dbReference type="AlphaFoldDB" id="A0A0C3HIY9"/>
<dbReference type="SUPFAM" id="SSF53474">
    <property type="entry name" value="alpha/beta-Hydrolases"/>
    <property type="match status" value="1"/>
</dbReference>
<name>A0A0C3HIY9_OIDMZ</name>
<dbReference type="HOGENOM" id="CLU_008615_0_1_1"/>
<dbReference type="PANTHER" id="PTHR42776">
    <property type="entry name" value="SERINE PEPTIDASE S9 FAMILY MEMBER"/>
    <property type="match status" value="1"/>
</dbReference>
<dbReference type="InParanoid" id="A0A0C3HIY9"/>
<proteinExistence type="inferred from homology"/>
<evidence type="ECO:0000256" key="2">
    <source>
        <dbReference type="ARBA" id="ARBA00022670"/>
    </source>
</evidence>
<dbReference type="GO" id="GO:0006508">
    <property type="term" value="P:proteolysis"/>
    <property type="evidence" value="ECO:0007669"/>
    <property type="project" value="UniProtKB-KW"/>
</dbReference>
<evidence type="ECO:0000313" key="8">
    <source>
        <dbReference type="EMBL" id="KIN02322.1"/>
    </source>
</evidence>
<dbReference type="Proteomes" id="UP000054321">
    <property type="component" value="Unassembled WGS sequence"/>
</dbReference>
<keyword evidence="9" id="KW-1185">Reference proteome</keyword>
<reference evidence="8 9" key="1">
    <citation type="submission" date="2014-04" db="EMBL/GenBank/DDBJ databases">
        <authorList>
            <consortium name="DOE Joint Genome Institute"/>
            <person name="Kuo A."/>
            <person name="Martino E."/>
            <person name="Perotto S."/>
            <person name="Kohler A."/>
            <person name="Nagy L.G."/>
            <person name="Floudas D."/>
            <person name="Copeland A."/>
            <person name="Barry K.W."/>
            <person name="Cichocki N."/>
            <person name="Veneault-Fourrey C."/>
            <person name="LaButti K."/>
            <person name="Lindquist E.A."/>
            <person name="Lipzen A."/>
            <person name="Lundell T."/>
            <person name="Morin E."/>
            <person name="Murat C."/>
            <person name="Sun H."/>
            <person name="Tunlid A."/>
            <person name="Henrissat B."/>
            <person name="Grigoriev I.V."/>
            <person name="Hibbett D.S."/>
            <person name="Martin F."/>
            <person name="Nordberg H.P."/>
            <person name="Cantor M.N."/>
            <person name="Hua S.X."/>
        </authorList>
    </citation>
    <scope>NUCLEOTIDE SEQUENCE [LARGE SCALE GENOMIC DNA]</scope>
    <source>
        <strain evidence="8 9">Zn</strain>
    </source>
</reference>
<evidence type="ECO:0000256" key="6">
    <source>
        <dbReference type="ARBA" id="ARBA00032829"/>
    </source>
</evidence>
<accession>A0A0C3HIY9</accession>
<keyword evidence="3" id="KW-0732">Signal</keyword>
<dbReference type="Gene3D" id="3.40.50.1820">
    <property type="entry name" value="alpha/beta hydrolase"/>
    <property type="match status" value="1"/>
</dbReference>
<evidence type="ECO:0000256" key="5">
    <source>
        <dbReference type="ARBA" id="ARBA00022825"/>
    </source>
</evidence>
<evidence type="ECO:0000256" key="3">
    <source>
        <dbReference type="ARBA" id="ARBA00022729"/>
    </source>
</evidence>
<evidence type="ECO:0000259" key="7">
    <source>
        <dbReference type="Pfam" id="PF00326"/>
    </source>
</evidence>